<sequence>MAANTAAETYAGRNAHTSADDPFQDLFSLEDGFYEEGFREGQADGERAGLVEGRTLGLETGFTKFVEAGRLQGKAVVWANVITGGASTGAGTGKKGLKNLQTLYSLVEPGTLPTANTDEAVNDVDDRVKRAHAKARVLEKMVGEMTTTPVSAATTSSTATAESS</sequence>
<organism evidence="4 5">
    <name type="scientific">Sporothrix bragantina</name>
    <dbReference type="NCBI Taxonomy" id="671064"/>
    <lineage>
        <taxon>Eukaryota</taxon>
        <taxon>Fungi</taxon>
        <taxon>Dikarya</taxon>
        <taxon>Ascomycota</taxon>
        <taxon>Pezizomycotina</taxon>
        <taxon>Sordariomycetes</taxon>
        <taxon>Sordariomycetidae</taxon>
        <taxon>Ophiostomatales</taxon>
        <taxon>Ophiostomataceae</taxon>
        <taxon>Sporothrix</taxon>
    </lineage>
</organism>
<evidence type="ECO:0000256" key="1">
    <source>
        <dbReference type="ARBA" id="ARBA00038090"/>
    </source>
</evidence>
<gene>
    <name evidence="4" type="ORF">SBRCBS47491_000468</name>
</gene>
<feature type="domain" description="Essential protein Yae1 N-terminal" evidence="3">
    <location>
        <begin position="37"/>
        <end position="75"/>
    </location>
</feature>
<protein>
    <recommendedName>
        <fullName evidence="3">Essential protein Yae1 N-terminal domain-containing protein</fullName>
    </recommendedName>
</protein>
<dbReference type="PANTHER" id="PTHR28532:SF1">
    <property type="entry name" value="ORAL CANCER OVEREXPRESSED 1"/>
    <property type="match status" value="1"/>
</dbReference>
<dbReference type="InterPro" id="IPR052436">
    <property type="entry name" value="LTO1_adapter"/>
</dbReference>
<evidence type="ECO:0000313" key="4">
    <source>
        <dbReference type="EMBL" id="CAK7209510.1"/>
    </source>
</evidence>
<comment type="caution">
    <text evidence="4">The sequence shown here is derived from an EMBL/GenBank/DDBJ whole genome shotgun (WGS) entry which is preliminary data.</text>
</comment>
<dbReference type="Pfam" id="PF09811">
    <property type="entry name" value="Yae1_N"/>
    <property type="match status" value="1"/>
</dbReference>
<dbReference type="Proteomes" id="UP001642406">
    <property type="component" value="Unassembled WGS sequence"/>
</dbReference>
<evidence type="ECO:0000259" key="3">
    <source>
        <dbReference type="Pfam" id="PF09811"/>
    </source>
</evidence>
<keyword evidence="5" id="KW-1185">Reference proteome</keyword>
<evidence type="ECO:0000256" key="2">
    <source>
        <dbReference type="SAM" id="MobiDB-lite"/>
    </source>
</evidence>
<evidence type="ECO:0000313" key="5">
    <source>
        <dbReference type="Proteomes" id="UP001642406"/>
    </source>
</evidence>
<feature type="region of interest" description="Disordered" evidence="2">
    <location>
        <begin position="1"/>
        <end position="23"/>
    </location>
</feature>
<reference evidence="4 5" key="1">
    <citation type="submission" date="2024-01" db="EMBL/GenBank/DDBJ databases">
        <authorList>
            <person name="Allen C."/>
            <person name="Tagirdzhanova G."/>
        </authorList>
    </citation>
    <scope>NUCLEOTIDE SEQUENCE [LARGE SCALE GENOMIC DNA]</scope>
</reference>
<name>A0ABP0AQJ2_9PEZI</name>
<accession>A0ABP0AQJ2</accession>
<dbReference type="EMBL" id="CAWUHC010000003">
    <property type="protein sequence ID" value="CAK7209510.1"/>
    <property type="molecule type" value="Genomic_DNA"/>
</dbReference>
<comment type="similarity">
    <text evidence="1">Belongs to the LTO1 family.</text>
</comment>
<dbReference type="InterPro" id="IPR019191">
    <property type="entry name" value="Essential_protein_Yae1_N"/>
</dbReference>
<proteinExistence type="inferred from homology"/>
<dbReference type="PANTHER" id="PTHR28532">
    <property type="entry name" value="GEO13458P1"/>
    <property type="match status" value="1"/>
</dbReference>